<dbReference type="Gene3D" id="3.40.50.300">
    <property type="entry name" value="P-loop containing nucleotide triphosphate hydrolases"/>
    <property type="match status" value="1"/>
</dbReference>
<dbReference type="CDD" id="cd02042">
    <property type="entry name" value="ParAB_family"/>
    <property type="match status" value="1"/>
</dbReference>
<dbReference type="InterPro" id="IPR009744">
    <property type="entry name" value="VirC1"/>
</dbReference>
<evidence type="ECO:0000313" key="2">
    <source>
        <dbReference type="Proteomes" id="UP000281372"/>
    </source>
</evidence>
<dbReference type="SUPFAM" id="SSF52540">
    <property type="entry name" value="P-loop containing nucleoside triphosphate hydrolases"/>
    <property type="match status" value="1"/>
</dbReference>
<reference evidence="1 2" key="1">
    <citation type="submission" date="2018-08" db="EMBL/GenBank/DDBJ databases">
        <title>Recombination of ecologically and evolutionarily significant loci maintains genetic cohesion in the Pseudomonas syringae species complex.</title>
        <authorList>
            <person name="Dillon M."/>
            <person name="Thakur S."/>
            <person name="Almeida R.N.D."/>
            <person name="Weir B.S."/>
            <person name="Guttman D.S."/>
        </authorList>
    </citation>
    <scope>NUCLEOTIDE SEQUENCE [LARGE SCALE GENOMIC DNA]</scope>
    <source>
        <strain evidence="1 2">ICMP 2821</strain>
    </source>
</reference>
<dbReference type="Proteomes" id="UP000281372">
    <property type="component" value="Unassembled WGS sequence"/>
</dbReference>
<dbReference type="AlphaFoldDB" id="A0A3M3KWE5"/>
<dbReference type="PANTHER" id="PTHR13696:SF96">
    <property type="entry name" value="COBQ_COBB_MIND_PARA NUCLEOTIDE BINDING DOMAIN-CONTAINING PROTEIN"/>
    <property type="match status" value="1"/>
</dbReference>
<evidence type="ECO:0000313" key="1">
    <source>
        <dbReference type="EMBL" id="RMN27324.1"/>
    </source>
</evidence>
<sequence length="257" mass="28122">MALIFIDINTALAYDIGYYYVISERWRIMPTVPFICPKGGVGKTTTCLTVALQLVKEGASVTIIDADPNMPMTKWAAGGFCPPGLRIISGITENNIAGKIREAAKVDPFVFVDLEGTAAKIVVHALMEADYVIVPMRGSYLDAEEAAKAIALIHDQELSLQRHAPNYRLPYAILFTGTPTAYTTRTTTSLRKSLTSQGISIFDTEMCERDAFRALFTFKRPLEQQDPDLVPGLEQASANAKAVACEVLERLSKEIAA</sequence>
<gene>
    <name evidence="1" type="ORF">ALQ64_03981</name>
</gene>
<protein>
    <submittedName>
        <fullName evidence="1">Stability/partitioning determinant</fullName>
    </submittedName>
</protein>
<accession>A0A3M3KWE5</accession>
<dbReference type="Pfam" id="PF07015">
    <property type="entry name" value="VirC1"/>
    <property type="match status" value="1"/>
</dbReference>
<proteinExistence type="predicted"/>
<dbReference type="InterPro" id="IPR027417">
    <property type="entry name" value="P-loop_NTPase"/>
</dbReference>
<dbReference type="PANTHER" id="PTHR13696">
    <property type="entry name" value="P-LOOP CONTAINING NUCLEOSIDE TRIPHOSPHATE HYDROLASE"/>
    <property type="match status" value="1"/>
</dbReference>
<name>A0A3M3KWE5_PSECA</name>
<comment type="caution">
    <text evidence="1">The sequence shown here is derived from an EMBL/GenBank/DDBJ whole genome shotgun (WGS) entry which is preliminary data.</text>
</comment>
<organism evidence="1 2">
    <name type="scientific">Pseudomonas cannabina</name>
    <dbReference type="NCBI Taxonomy" id="86840"/>
    <lineage>
        <taxon>Bacteria</taxon>
        <taxon>Pseudomonadati</taxon>
        <taxon>Pseudomonadota</taxon>
        <taxon>Gammaproteobacteria</taxon>
        <taxon>Pseudomonadales</taxon>
        <taxon>Pseudomonadaceae</taxon>
        <taxon>Pseudomonas</taxon>
    </lineage>
</organism>
<dbReference type="InterPro" id="IPR050678">
    <property type="entry name" value="DNA_Partitioning_ATPase"/>
</dbReference>
<dbReference type="EMBL" id="RBOW01000600">
    <property type="protein sequence ID" value="RMN27324.1"/>
    <property type="molecule type" value="Genomic_DNA"/>
</dbReference>